<dbReference type="InterPro" id="IPR050228">
    <property type="entry name" value="Carboxylesterase_BioH"/>
</dbReference>
<name>A0A7K2J0A5_9ACTN</name>
<dbReference type="PANTHER" id="PTHR43194">
    <property type="entry name" value="HYDROLASE ALPHA/BETA FOLD FAMILY"/>
    <property type="match status" value="1"/>
</dbReference>
<dbReference type="PANTHER" id="PTHR43194:SF2">
    <property type="entry name" value="PEROXISOMAL MEMBRANE PROTEIN LPX1"/>
    <property type="match status" value="1"/>
</dbReference>
<gene>
    <name evidence="2" type="ORF">GTW20_25885</name>
</gene>
<dbReference type="InterPro" id="IPR029058">
    <property type="entry name" value="AB_hydrolase_fold"/>
</dbReference>
<comment type="caution">
    <text evidence="2">The sequence shown here is derived from an EMBL/GenBank/DDBJ whole genome shotgun (WGS) entry which is preliminary data.</text>
</comment>
<keyword evidence="2" id="KW-0378">Hydrolase</keyword>
<dbReference type="PRINTS" id="PR00412">
    <property type="entry name" value="EPOXHYDRLASE"/>
</dbReference>
<dbReference type="AlphaFoldDB" id="A0A7K2J0A5"/>
<evidence type="ECO:0000259" key="1">
    <source>
        <dbReference type="Pfam" id="PF00561"/>
    </source>
</evidence>
<dbReference type="PRINTS" id="PR00111">
    <property type="entry name" value="ABHYDROLASE"/>
</dbReference>
<protein>
    <submittedName>
        <fullName evidence="2">Alpha/beta fold hydrolase</fullName>
    </submittedName>
</protein>
<dbReference type="GO" id="GO:0016787">
    <property type="term" value="F:hydrolase activity"/>
    <property type="evidence" value="ECO:0007669"/>
    <property type="project" value="UniProtKB-KW"/>
</dbReference>
<proteinExistence type="predicted"/>
<dbReference type="SUPFAM" id="SSF53474">
    <property type="entry name" value="alpha/beta-Hydrolases"/>
    <property type="match status" value="1"/>
</dbReference>
<dbReference type="EMBL" id="WWHY01000001">
    <property type="protein sequence ID" value="MYR35598.1"/>
    <property type="molecule type" value="Genomic_DNA"/>
</dbReference>
<dbReference type="Gene3D" id="3.40.50.1820">
    <property type="entry name" value="alpha/beta hydrolase"/>
    <property type="match status" value="1"/>
</dbReference>
<feature type="domain" description="AB hydrolase-1" evidence="1">
    <location>
        <begin position="41"/>
        <end position="266"/>
    </location>
</feature>
<dbReference type="Pfam" id="PF00561">
    <property type="entry name" value="Abhydrolase_1"/>
    <property type="match status" value="1"/>
</dbReference>
<sequence length="285" mass="30845">MRCSCLPSSPALEEITVPTPAFLDLRGRRFGLLDFGGDGVPLIALHGTFGRASTFSATASYLAPEFRTIALDQRGHGLSDHGGDLGSDAFVDDAVALLEHLDQGPALLLGHSMGGVVAYRLAARRPDLVRALVIEDVGSVTDASELEHPVFDVTEWPRSFPDRNALADFLVGQGVPALGYFMDSAHGSGGRWRLRFDPEDMMAVQHGNAGDFRADWAASAHPALLLRGGNSPLLSRDRAEEMVRARPGTRLRELAGCGHWVHLDDPRGHAEQVRVFLREVLDTPL</sequence>
<accession>A0A7K2J0A5</accession>
<dbReference type="InterPro" id="IPR000639">
    <property type="entry name" value="Epox_hydrolase-like"/>
</dbReference>
<dbReference type="Proteomes" id="UP000467124">
    <property type="component" value="Unassembled WGS sequence"/>
</dbReference>
<reference evidence="2 3" key="1">
    <citation type="journal article" date="2019" name="Nat. Commun.">
        <title>The antimicrobial potential of Streptomyces from insect microbiomes.</title>
        <authorList>
            <person name="Chevrette M.G."/>
            <person name="Carlson C.M."/>
            <person name="Ortega H.E."/>
            <person name="Thomas C."/>
            <person name="Ananiev G.E."/>
            <person name="Barns K.J."/>
            <person name="Book A.J."/>
            <person name="Cagnazzo J."/>
            <person name="Carlos C."/>
            <person name="Flanigan W."/>
            <person name="Grubbs K.J."/>
            <person name="Horn H.A."/>
            <person name="Hoffmann F.M."/>
            <person name="Klassen J.L."/>
            <person name="Knack J.J."/>
            <person name="Lewin G.R."/>
            <person name="McDonald B.R."/>
            <person name="Muller L."/>
            <person name="Melo W.G.P."/>
            <person name="Pinto-Tomas A.A."/>
            <person name="Schmitz A."/>
            <person name="Wendt-Pienkowski E."/>
            <person name="Wildman S."/>
            <person name="Zhao M."/>
            <person name="Zhang F."/>
            <person name="Bugni T.S."/>
            <person name="Andes D.R."/>
            <person name="Pupo M.T."/>
            <person name="Currie C.R."/>
        </authorList>
    </citation>
    <scope>NUCLEOTIDE SEQUENCE [LARGE SCALE GENOMIC DNA]</scope>
    <source>
        <strain evidence="2 3">SID5840</strain>
    </source>
</reference>
<dbReference type="InterPro" id="IPR000073">
    <property type="entry name" value="AB_hydrolase_1"/>
</dbReference>
<evidence type="ECO:0000313" key="2">
    <source>
        <dbReference type="EMBL" id="MYR35598.1"/>
    </source>
</evidence>
<evidence type="ECO:0000313" key="3">
    <source>
        <dbReference type="Proteomes" id="UP000467124"/>
    </source>
</evidence>
<organism evidence="2 3">
    <name type="scientific">Nocardiopsis alba</name>
    <dbReference type="NCBI Taxonomy" id="53437"/>
    <lineage>
        <taxon>Bacteria</taxon>
        <taxon>Bacillati</taxon>
        <taxon>Actinomycetota</taxon>
        <taxon>Actinomycetes</taxon>
        <taxon>Streptosporangiales</taxon>
        <taxon>Nocardiopsidaceae</taxon>
        <taxon>Nocardiopsis</taxon>
    </lineage>
</organism>